<dbReference type="InterPro" id="IPR000210">
    <property type="entry name" value="BTB/POZ_dom"/>
</dbReference>
<evidence type="ECO:0000313" key="2">
    <source>
        <dbReference type="Proteomes" id="UP000095281"/>
    </source>
</evidence>
<accession>A0A1I8BGP4</accession>
<reference evidence="3" key="1">
    <citation type="submission" date="2016-11" db="UniProtKB">
        <authorList>
            <consortium name="WormBaseParasite"/>
        </authorList>
    </citation>
    <scope>IDENTIFICATION</scope>
</reference>
<dbReference type="CDD" id="cd18186">
    <property type="entry name" value="BTB_POZ_ZBTB_KLHL-like"/>
    <property type="match status" value="1"/>
</dbReference>
<evidence type="ECO:0000313" key="3">
    <source>
        <dbReference type="WBParaSite" id="MhA1_Contig2174.frz3.gene3"/>
    </source>
</evidence>
<dbReference type="AlphaFoldDB" id="A0A1I8BGP4"/>
<dbReference type="WBParaSite" id="MhA1_Contig2174.frz3.gene3">
    <property type="protein sequence ID" value="MhA1_Contig2174.frz3.gene3"/>
    <property type="gene ID" value="MhA1_Contig2174.frz3.gene3"/>
</dbReference>
<dbReference type="SUPFAM" id="SSF54695">
    <property type="entry name" value="POZ domain"/>
    <property type="match status" value="1"/>
</dbReference>
<sequence length="174" mass="20177">MKTKNDAILFRELIYSKLFINFLFRNETKDFKNNYGWGVNRYLDDNQIDGSVIIGCEVEFVPYNIEYEKNGIEESNVFNKSQNLFKNMLNQGTLSDCVIKIGNENIKAHRCILAQNSKVFLKMFEQNGMVEAQDACFNYLNENKKFLVSNEWKEFKAGNVILANKLLELALANC</sequence>
<dbReference type="Pfam" id="PF00651">
    <property type="entry name" value="BTB"/>
    <property type="match status" value="1"/>
</dbReference>
<dbReference type="Proteomes" id="UP000095281">
    <property type="component" value="Unplaced"/>
</dbReference>
<organism evidence="2 3">
    <name type="scientific">Meloidogyne hapla</name>
    <name type="common">Root-knot nematode worm</name>
    <dbReference type="NCBI Taxonomy" id="6305"/>
    <lineage>
        <taxon>Eukaryota</taxon>
        <taxon>Metazoa</taxon>
        <taxon>Ecdysozoa</taxon>
        <taxon>Nematoda</taxon>
        <taxon>Chromadorea</taxon>
        <taxon>Rhabditida</taxon>
        <taxon>Tylenchina</taxon>
        <taxon>Tylenchomorpha</taxon>
        <taxon>Tylenchoidea</taxon>
        <taxon>Meloidogynidae</taxon>
        <taxon>Meloidogyninae</taxon>
        <taxon>Meloidogyne</taxon>
    </lineage>
</organism>
<dbReference type="PANTHER" id="PTHR24413">
    <property type="entry name" value="SPECKLE-TYPE POZ PROTEIN"/>
    <property type="match status" value="1"/>
</dbReference>
<dbReference type="InterPro" id="IPR011333">
    <property type="entry name" value="SKP1/BTB/POZ_sf"/>
</dbReference>
<feature type="domain" description="BTB" evidence="1">
    <location>
        <begin position="95"/>
        <end position="151"/>
    </location>
</feature>
<proteinExistence type="predicted"/>
<evidence type="ECO:0000259" key="1">
    <source>
        <dbReference type="PROSITE" id="PS50097"/>
    </source>
</evidence>
<protein>
    <submittedName>
        <fullName evidence="3">BTB domain-containing protein</fullName>
    </submittedName>
</protein>
<name>A0A1I8BGP4_MELHA</name>
<dbReference type="Gene3D" id="3.30.710.10">
    <property type="entry name" value="Potassium Channel Kv1.1, Chain A"/>
    <property type="match status" value="1"/>
</dbReference>
<dbReference type="PROSITE" id="PS50097">
    <property type="entry name" value="BTB"/>
    <property type="match status" value="1"/>
</dbReference>
<keyword evidence="2" id="KW-1185">Reference proteome</keyword>